<name>A0A084VR18_ANOSI</name>
<sequence>MGIHKPIPILKFTNELKKFTEDQTGKRKMDHGKVINILMELQYLKELLRTDRQISWTDAVRKQRPVSPQRTVKNNRTCG</sequence>
<feature type="region of interest" description="Disordered" evidence="1">
    <location>
        <begin position="60"/>
        <end position="79"/>
    </location>
</feature>
<dbReference type="EMBL" id="KE525013">
    <property type="protein sequence ID" value="KFB40412.1"/>
    <property type="molecule type" value="Genomic_DNA"/>
</dbReference>
<dbReference type="EnsemblMetazoa" id="ASIC007890-RA">
    <property type="protein sequence ID" value="ASIC007890-PA"/>
    <property type="gene ID" value="ASIC007890"/>
</dbReference>
<evidence type="ECO:0000313" key="3">
    <source>
        <dbReference type="EnsemblMetazoa" id="ASIC007890-PA"/>
    </source>
</evidence>
<evidence type="ECO:0000313" key="4">
    <source>
        <dbReference type="Proteomes" id="UP000030765"/>
    </source>
</evidence>
<dbReference type="EMBL" id="ATLV01015424">
    <property type="status" value="NOT_ANNOTATED_CDS"/>
    <property type="molecule type" value="Genomic_DNA"/>
</dbReference>
<organism evidence="2">
    <name type="scientific">Anopheles sinensis</name>
    <name type="common">Mosquito</name>
    <dbReference type="NCBI Taxonomy" id="74873"/>
    <lineage>
        <taxon>Eukaryota</taxon>
        <taxon>Metazoa</taxon>
        <taxon>Ecdysozoa</taxon>
        <taxon>Arthropoda</taxon>
        <taxon>Hexapoda</taxon>
        <taxon>Insecta</taxon>
        <taxon>Pterygota</taxon>
        <taxon>Neoptera</taxon>
        <taxon>Endopterygota</taxon>
        <taxon>Diptera</taxon>
        <taxon>Nematocera</taxon>
        <taxon>Culicoidea</taxon>
        <taxon>Culicidae</taxon>
        <taxon>Anophelinae</taxon>
        <taxon>Anopheles</taxon>
    </lineage>
</organism>
<dbReference type="AlphaFoldDB" id="A0A084VR18"/>
<reference evidence="2 4" key="1">
    <citation type="journal article" date="2014" name="BMC Genomics">
        <title>Genome sequence of Anopheles sinensis provides insight into genetics basis of mosquito competence for malaria parasites.</title>
        <authorList>
            <person name="Zhou D."/>
            <person name="Zhang D."/>
            <person name="Ding G."/>
            <person name="Shi L."/>
            <person name="Hou Q."/>
            <person name="Ye Y."/>
            <person name="Xu Y."/>
            <person name="Zhou H."/>
            <person name="Xiong C."/>
            <person name="Li S."/>
            <person name="Yu J."/>
            <person name="Hong S."/>
            <person name="Yu X."/>
            <person name="Zou P."/>
            <person name="Chen C."/>
            <person name="Chang X."/>
            <person name="Wang W."/>
            <person name="Lv Y."/>
            <person name="Sun Y."/>
            <person name="Ma L."/>
            <person name="Shen B."/>
            <person name="Zhu C."/>
        </authorList>
    </citation>
    <scope>NUCLEOTIDE SEQUENCE [LARGE SCALE GENOMIC DNA]</scope>
</reference>
<feature type="compositionally biased region" description="Polar residues" evidence="1">
    <location>
        <begin position="66"/>
        <end position="79"/>
    </location>
</feature>
<dbReference type="Proteomes" id="UP000030765">
    <property type="component" value="Unassembled WGS sequence"/>
</dbReference>
<protein>
    <submittedName>
        <fullName evidence="2 3">NADH-quinone oxidoreductase</fullName>
    </submittedName>
</protein>
<evidence type="ECO:0000313" key="2">
    <source>
        <dbReference type="EMBL" id="KFB40412.1"/>
    </source>
</evidence>
<evidence type="ECO:0000256" key="1">
    <source>
        <dbReference type="SAM" id="MobiDB-lite"/>
    </source>
</evidence>
<proteinExistence type="predicted"/>
<accession>A0A084VR18</accession>
<reference evidence="3" key="2">
    <citation type="submission" date="2020-05" db="UniProtKB">
        <authorList>
            <consortium name="EnsemblMetazoa"/>
        </authorList>
    </citation>
    <scope>IDENTIFICATION</scope>
</reference>
<gene>
    <name evidence="2" type="ORF">ZHAS_00007890</name>
</gene>
<keyword evidence="4" id="KW-1185">Reference proteome</keyword>
<dbReference type="VEuPathDB" id="VectorBase:ASIC007890"/>